<gene>
    <name evidence="2" type="ORF">SELSPUOL_02674</name>
</gene>
<dbReference type="EMBL" id="ACKP02000056">
    <property type="protein sequence ID" value="EEX75946.1"/>
    <property type="molecule type" value="Genomic_DNA"/>
</dbReference>
<proteinExistence type="predicted"/>
<evidence type="ECO:0000313" key="3">
    <source>
        <dbReference type="Proteomes" id="UP000003505"/>
    </source>
</evidence>
<feature type="compositionally biased region" description="Basic and acidic residues" evidence="1">
    <location>
        <begin position="29"/>
        <end position="41"/>
    </location>
</feature>
<evidence type="ECO:0000313" key="2">
    <source>
        <dbReference type="EMBL" id="EEX75946.1"/>
    </source>
</evidence>
<dbReference type="Proteomes" id="UP000003505">
    <property type="component" value="Unassembled WGS sequence"/>
</dbReference>
<feature type="compositionally biased region" description="Basic residues" evidence="1">
    <location>
        <begin position="15"/>
        <end position="28"/>
    </location>
</feature>
<name>C9LYW4_SELS3</name>
<accession>C9LYW4</accession>
<organism evidence="2 3">
    <name type="scientific">Selenomonas sputigena (strain ATCC 35185 / DSM 20758 / CCUG 44933 / VPI D19B-28)</name>
    <dbReference type="NCBI Taxonomy" id="546271"/>
    <lineage>
        <taxon>Bacteria</taxon>
        <taxon>Bacillati</taxon>
        <taxon>Bacillota</taxon>
        <taxon>Negativicutes</taxon>
        <taxon>Selenomonadales</taxon>
        <taxon>Selenomonadaceae</taxon>
        <taxon>Selenomonas</taxon>
    </lineage>
</organism>
<dbReference type="AlphaFoldDB" id="C9LYW4"/>
<comment type="caution">
    <text evidence="2">The sequence shown here is derived from an EMBL/GenBank/DDBJ whole genome shotgun (WGS) entry which is preliminary data.</text>
</comment>
<protein>
    <submittedName>
        <fullName evidence="2">Uncharacterized protein</fullName>
    </submittedName>
</protein>
<feature type="region of interest" description="Disordered" evidence="1">
    <location>
        <begin position="1"/>
        <end position="41"/>
    </location>
</feature>
<sequence>MDFGEHIGKVQSRPTRARGLKCLRRKRTVRDDGRAPRGRVD</sequence>
<reference evidence="2 3" key="1">
    <citation type="submission" date="2009-09" db="EMBL/GenBank/DDBJ databases">
        <authorList>
            <person name="Weinstock G."/>
            <person name="Sodergren E."/>
            <person name="Clifton S."/>
            <person name="Fulton L."/>
            <person name="Fulton B."/>
            <person name="Courtney L."/>
            <person name="Fronick C."/>
            <person name="Harrison M."/>
            <person name="Strong C."/>
            <person name="Farmer C."/>
            <person name="Delahaunty K."/>
            <person name="Markovic C."/>
            <person name="Hall O."/>
            <person name="Minx P."/>
            <person name="Tomlinson C."/>
            <person name="Mitreva M."/>
            <person name="Nelson J."/>
            <person name="Hou S."/>
            <person name="Wollam A."/>
            <person name="Pepin K.H."/>
            <person name="Johnson M."/>
            <person name="Bhonagiri V."/>
            <person name="Nash W.E."/>
            <person name="Warren W."/>
            <person name="Chinwalla A."/>
            <person name="Mardis E.R."/>
            <person name="Wilson R.K."/>
        </authorList>
    </citation>
    <scope>NUCLEOTIDE SEQUENCE [LARGE SCALE GENOMIC DNA]</scope>
    <source>
        <strain evidence="3">ATCC 35185 / DSM 20758 / VPI D19B-28</strain>
    </source>
</reference>
<evidence type="ECO:0000256" key="1">
    <source>
        <dbReference type="SAM" id="MobiDB-lite"/>
    </source>
</evidence>